<evidence type="ECO:0000313" key="2">
    <source>
        <dbReference type="EMBL" id="SIQ68956.1"/>
    </source>
</evidence>
<reference evidence="2 3" key="1">
    <citation type="submission" date="2017-01" db="EMBL/GenBank/DDBJ databases">
        <authorList>
            <person name="Mah S.A."/>
            <person name="Swanson W.J."/>
            <person name="Moy G.W."/>
            <person name="Vacquier V.D."/>
        </authorList>
    </citation>
    <scope>NUCLEOTIDE SEQUENCE [LARGE SCALE GENOMIC DNA]</scope>
    <source>
        <strain evidence="2 3">DSM 7027</strain>
    </source>
</reference>
<keyword evidence="1" id="KW-1133">Transmembrane helix</keyword>
<dbReference type="RefSeq" id="WP_076464128.1">
    <property type="nucleotide sequence ID" value="NZ_FTMN01000007.1"/>
</dbReference>
<name>A0A1N6UUQ7_9GAMM</name>
<organism evidence="2 3">
    <name type="scientific">Marinobacterium stanieri</name>
    <dbReference type="NCBI Taxonomy" id="49186"/>
    <lineage>
        <taxon>Bacteria</taxon>
        <taxon>Pseudomonadati</taxon>
        <taxon>Pseudomonadota</taxon>
        <taxon>Gammaproteobacteria</taxon>
        <taxon>Oceanospirillales</taxon>
        <taxon>Oceanospirillaceae</taxon>
        <taxon>Marinobacterium</taxon>
    </lineage>
</organism>
<keyword evidence="3" id="KW-1185">Reference proteome</keyword>
<gene>
    <name evidence="2" type="ORF">SAMN05421647_107217</name>
</gene>
<accession>A0A1N6UUQ7</accession>
<dbReference type="STRING" id="49186.SAMN05421647_107217"/>
<dbReference type="AlphaFoldDB" id="A0A1N6UUQ7"/>
<keyword evidence="1" id="KW-0472">Membrane</keyword>
<evidence type="ECO:0000256" key="1">
    <source>
        <dbReference type="SAM" id="Phobius"/>
    </source>
</evidence>
<keyword evidence="1" id="KW-0812">Transmembrane</keyword>
<proteinExistence type="predicted"/>
<sequence length="234" mass="26257">MDSVFVEQLKRSRYLVTLLMVLNALVLALTAGGETSMGLKLLAGLALVVSLVLFMMLRNRSMSRAVTQANEPLLAVDPNTGIATEHWYRHMLALECRRAVREFSPLTVMRISLGAKVKREHLLQLIRVLSEELSRPGDLIGWDGEHEIGAVLPATNEHAGALAQRCYEQILEHTDIQPSDLWLVSQTFQPRGSLNLARVLEYLGNRMQNEQEPGVYYEAEHVTSPDDNMMYSEG</sequence>
<dbReference type="Proteomes" id="UP000186895">
    <property type="component" value="Unassembled WGS sequence"/>
</dbReference>
<feature type="transmembrane region" description="Helical" evidence="1">
    <location>
        <begin position="37"/>
        <end position="57"/>
    </location>
</feature>
<feature type="transmembrane region" description="Helical" evidence="1">
    <location>
        <begin position="12"/>
        <end position="31"/>
    </location>
</feature>
<dbReference type="EMBL" id="FTMN01000007">
    <property type="protein sequence ID" value="SIQ68956.1"/>
    <property type="molecule type" value="Genomic_DNA"/>
</dbReference>
<dbReference type="eggNOG" id="COG3706">
    <property type="taxonomic scope" value="Bacteria"/>
</dbReference>
<protein>
    <submittedName>
        <fullName evidence="2">GGDEF domain-containing protein, diguanylate cyclase (C-di-GMP synthetase) or its enzymatically inactive variants</fullName>
    </submittedName>
</protein>
<evidence type="ECO:0000313" key="3">
    <source>
        <dbReference type="Proteomes" id="UP000186895"/>
    </source>
</evidence>